<dbReference type="RefSeq" id="XP_014673026.1">
    <property type="nucleotide sequence ID" value="XM_014817540.1"/>
</dbReference>
<dbReference type="InterPro" id="IPR000555">
    <property type="entry name" value="JAMM/MPN+_dom"/>
</dbReference>
<dbReference type="SMART" id="SM00232">
    <property type="entry name" value="JAB_MPN"/>
    <property type="match status" value="1"/>
</dbReference>
<evidence type="ECO:0000256" key="1">
    <source>
        <dbReference type="ARBA" id="ARBA00022490"/>
    </source>
</evidence>
<keyword evidence="3 4" id="KW-0648">Protein biosynthesis</keyword>
<reference evidence="7" key="1">
    <citation type="submission" date="2025-08" db="UniProtKB">
        <authorList>
            <consortium name="RefSeq"/>
        </authorList>
    </citation>
    <scope>IDENTIFICATION</scope>
</reference>
<evidence type="ECO:0000256" key="2">
    <source>
        <dbReference type="ARBA" id="ARBA00022540"/>
    </source>
</evidence>
<dbReference type="CDD" id="cd08064">
    <property type="entry name" value="MPN_eIF3f"/>
    <property type="match status" value="1"/>
</dbReference>
<keyword evidence="6" id="KW-1185">Reference proteome</keyword>
<keyword evidence="2 4" id="KW-0396">Initiation factor</keyword>
<evidence type="ECO:0000256" key="4">
    <source>
        <dbReference type="HAMAP-Rule" id="MF_03005"/>
    </source>
</evidence>
<evidence type="ECO:0000313" key="6">
    <source>
        <dbReference type="Proteomes" id="UP000695022"/>
    </source>
</evidence>
<gene>
    <name evidence="7" type="primary">LOC106813403</name>
</gene>
<comment type="similarity">
    <text evidence="4">Belongs to the eIF-3 subunit F family.</text>
</comment>
<comment type="function">
    <text evidence="4">Component of the eukaryotic translation initiation factor 3 (eIF-3) complex, which is involved in protein synthesis of a specialized repertoire of mRNAs and, together with other initiation factors, stimulates binding of mRNA and methionyl-tRNAi to the 40S ribosome. The eIF-3 complex specifically targets and initiates translation of a subset of mRNAs involved in cell proliferation.</text>
</comment>
<dbReference type="InterPro" id="IPR027531">
    <property type="entry name" value="eIF3f"/>
</dbReference>
<dbReference type="PANTHER" id="PTHR10540:SF6">
    <property type="entry name" value="EUKARYOTIC TRANSLATION INITIATION FACTOR 3 SUBUNIT F"/>
    <property type="match status" value="1"/>
</dbReference>
<proteinExistence type="inferred from homology"/>
<dbReference type="Proteomes" id="UP000695022">
    <property type="component" value="Unplaced"/>
</dbReference>
<accession>A0ABM1ELF5</accession>
<keyword evidence="1 4" id="KW-0963">Cytoplasm</keyword>
<comment type="subunit">
    <text evidence="4">Component of the eukaryotic translation initiation factor 3 (eIF-3) complex.</text>
</comment>
<protein>
    <recommendedName>
        <fullName evidence="4">Eukaryotic translation initiation factor 3 subunit F</fullName>
        <shortName evidence="4">eIF3f</shortName>
    </recommendedName>
    <alternativeName>
        <fullName evidence="4">Eukaryotic translation initiation factor 3 subunit 5</fullName>
    </alternativeName>
</protein>
<evidence type="ECO:0000259" key="5">
    <source>
        <dbReference type="PROSITE" id="PS50249"/>
    </source>
</evidence>
<dbReference type="GeneID" id="106813403"/>
<organism evidence="6 7">
    <name type="scientific">Priapulus caudatus</name>
    <name type="common">Priapulid worm</name>
    <dbReference type="NCBI Taxonomy" id="37621"/>
    <lineage>
        <taxon>Eukaryota</taxon>
        <taxon>Metazoa</taxon>
        <taxon>Ecdysozoa</taxon>
        <taxon>Scalidophora</taxon>
        <taxon>Priapulida</taxon>
        <taxon>Priapulimorpha</taxon>
        <taxon>Priapulimorphida</taxon>
        <taxon>Priapulidae</taxon>
        <taxon>Priapulus</taxon>
    </lineage>
</organism>
<evidence type="ECO:0000313" key="7">
    <source>
        <dbReference type="RefSeq" id="XP_014673026.1"/>
    </source>
</evidence>
<evidence type="ECO:0000256" key="3">
    <source>
        <dbReference type="ARBA" id="ARBA00022917"/>
    </source>
</evidence>
<dbReference type="Gene3D" id="3.40.140.10">
    <property type="entry name" value="Cytidine Deaminase, domain 2"/>
    <property type="match status" value="1"/>
</dbReference>
<comment type="subcellular location">
    <subcellularLocation>
        <location evidence="4">Cytoplasm</location>
    </subcellularLocation>
</comment>
<dbReference type="PANTHER" id="PTHR10540">
    <property type="entry name" value="EUKARYOTIC TRANSLATION INITIATION FACTOR 3 SUBUNIT F-RELATED"/>
    <property type="match status" value="1"/>
</dbReference>
<dbReference type="PROSITE" id="PS50249">
    <property type="entry name" value="MPN"/>
    <property type="match status" value="1"/>
</dbReference>
<dbReference type="InterPro" id="IPR037518">
    <property type="entry name" value="MPN"/>
</dbReference>
<dbReference type="Pfam" id="PF01398">
    <property type="entry name" value="JAB"/>
    <property type="match status" value="1"/>
</dbReference>
<sequence>MATDLVVRVHPVVLFQIVDSYERRNEDARRVIGTLLGTVEKGVIEVTNCFTVPHNESEDEVAVDMEFARNMHDLHKKVNAAEAIVGWYATGNDVTAYSVLIHEYYTRECHNPIHLTVDTPLKGSRMGMNVYVSSSMGVPGKSVGTMFTPIPLEMTYWEPERTGVNSIAKGKYNVKRTVNMVSDLQRVTEASSHIQEMMDTVISYVDDVINGRTAPDPSMGRYLAELVSKVPQIEQEEFEQMLNANMKDLLMVVYLSNLTATQLALSEKISLL</sequence>
<feature type="domain" description="MPN" evidence="5">
    <location>
        <begin position="7"/>
        <end position="137"/>
    </location>
</feature>
<dbReference type="InterPro" id="IPR024969">
    <property type="entry name" value="EIF3F/CSN6-like_C"/>
</dbReference>
<dbReference type="Pfam" id="PF13012">
    <property type="entry name" value="MitMem_reg"/>
    <property type="match status" value="1"/>
</dbReference>
<name>A0ABM1ELF5_PRICU</name>
<dbReference type="HAMAP" id="MF_03005">
    <property type="entry name" value="eIF3f"/>
    <property type="match status" value="1"/>
</dbReference>